<organism evidence="3 4">
    <name type="scientific">Naumovozyma castellii</name>
    <name type="common">Yeast</name>
    <name type="synonym">Saccharomyces castellii</name>
    <dbReference type="NCBI Taxonomy" id="27288"/>
    <lineage>
        <taxon>Eukaryota</taxon>
        <taxon>Fungi</taxon>
        <taxon>Dikarya</taxon>
        <taxon>Ascomycota</taxon>
        <taxon>Saccharomycotina</taxon>
        <taxon>Saccharomycetes</taxon>
        <taxon>Saccharomycetales</taxon>
        <taxon>Saccharomycetaceae</taxon>
        <taxon>Naumovozyma</taxon>
    </lineage>
</organism>
<dbReference type="Proteomes" id="UP000001640">
    <property type="component" value="Chromosome 6"/>
</dbReference>
<evidence type="ECO:0000256" key="2">
    <source>
        <dbReference type="SAM" id="MobiDB-lite"/>
    </source>
</evidence>
<feature type="compositionally biased region" description="Acidic residues" evidence="2">
    <location>
        <begin position="165"/>
        <end position="177"/>
    </location>
</feature>
<evidence type="ECO:0000313" key="4">
    <source>
        <dbReference type="Proteomes" id="UP000001640"/>
    </source>
</evidence>
<reference key="2">
    <citation type="submission" date="2011-08" db="EMBL/GenBank/DDBJ databases">
        <title>Genome sequence of Naumovozyma castellii.</title>
        <authorList>
            <person name="Gordon J.L."/>
            <person name="Armisen D."/>
            <person name="Proux-Wera E."/>
            <person name="OhEigeartaigh S.S."/>
            <person name="Byrne K.P."/>
            <person name="Wolfe K.H."/>
        </authorList>
    </citation>
    <scope>NUCLEOTIDE SEQUENCE</scope>
    <source>
        <strain>Type strain:CBS 4309</strain>
    </source>
</reference>
<keyword evidence="4" id="KW-1185">Reference proteome</keyword>
<dbReference type="STRING" id="1064592.G0VGI4"/>
<name>G0VGI4_NAUCA</name>
<feature type="compositionally biased region" description="Basic residues" evidence="2">
    <location>
        <begin position="198"/>
        <end position="209"/>
    </location>
</feature>
<sequence>MSTLLQLLSTYYKSVIESERIYNEYQLSANVQHIPNNKNGSSSSTSISTDSRIVDETLLLQKQLTQLTSQLQKLTQENETLKEVQKSNKALAETKIQNYKKRINILVQRENGKNTEKDEDQKKPVLHLFSPLRKRGLDETKGRIKNKNGSGLRDVISTGKHTLFDDDEDEDENDDDTSPNRSEDVLFLQSLNPSSKGKNNKRRKLKLSRKKIEQLDPQDQ</sequence>
<feature type="coiled-coil region" evidence="1">
    <location>
        <begin position="57"/>
        <end position="109"/>
    </location>
</feature>
<dbReference type="InterPro" id="IPR018479">
    <property type="entry name" value="Lrs4/Mde4"/>
</dbReference>
<evidence type="ECO:0000313" key="3">
    <source>
        <dbReference type="EMBL" id="CCC70605.1"/>
    </source>
</evidence>
<feature type="region of interest" description="Disordered" evidence="2">
    <location>
        <begin position="131"/>
        <end position="220"/>
    </location>
</feature>
<accession>G0VGI4</accession>
<proteinExistence type="predicted"/>
<protein>
    <submittedName>
        <fullName evidence="3">Uncharacterized protein</fullName>
    </submittedName>
</protein>
<dbReference type="OMA" id="YESVIEC"/>
<dbReference type="KEGG" id="ncs:NCAS_0F01210"/>
<keyword evidence="1" id="KW-0175">Coiled coil</keyword>
<dbReference type="InParanoid" id="G0VGI4"/>
<dbReference type="AlphaFoldDB" id="G0VGI4"/>
<dbReference type="RefSeq" id="XP_003676960.1">
    <property type="nucleotide sequence ID" value="XM_003676912.1"/>
</dbReference>
<gene>
    <name evidence="3" type="primary">NCAS0F01210</name>
    <name evidence="3" type="ordered locus">NCAS_0F01210</name>
</gene>
<dbReference type="FunCoup" id="G0VGI4">
    <property type="interactions" value="200"/>
</dbReference>
<dbReference type="eggNOG" id="ENOG502S5I1">
    <property type="taxonomic scope" value="Eukaryota"/>
</dbReference>
<dbReference type="Pfam" id="PF10422">
    <property type="entry name" value="LRS4"/>
    <property type="match status" value="1"/>
</dbReference>
<evidence type="ECO:0000256" key="1">
    <source>
        <dbReference type="SAM" id="Coils"/>
    </source>
</evidence>
<reference evidence="3 4" key="1">
    <citation type="journal article" date="2011" name="Proc. Natl. Acad. Sci. U.S.A.">
        <title>Evolutionary erosion of yeast sex chromosomes by mating-type switching accidents.</title>
        <authorList>
            <person name="Gordon J.L."/>
            <person name="Armisen D."/>
            <person name="Proux-Wera E."/>
            <person name="Oheigeartaigh S.S."/>
            <person name="Byrne K.P."/>
            <person name="Wolfe K.H."/>
        </authorList>
    </citation>
    <scope>NUCLEOTIDE SEQUENCE [LARGE SCALE GENOMIC DNA]</scope>
    <source>
        <strain evidence="4">ATCC 76901 / BCRC 22586 / CBS 4309 / NBRC 1992 / NRRL Y-12630</strain>
    </source>
</reference>
<dbReference type="GeneID" id="96904253"/>
<dbReference type="OrthoDB" id="4058956at2759"/>
<dbReference type="EMBL" id="HE576757">
    <property type="protein sequence ID" value="CCC70605.1"/>
    <property type="molecule type" value="Genomic_DNA"/>
</dbReference>
<dbReference type="HOGENOM" id="CLU_080754_0_0_1"/>